<gene>
    <name evidence="3" type="ORF">GQ602_002570</name>
</gene>
<evidence type="ECO:0008006" key="5">
    <source>
        <dbReference type="Google" id="ProtNLM"/>
    </source>
</evidence>
<dbReference type="SUPFAM" id="SSF63829">
    <property type="entry name" value="Calcium-dependent phosphotriesterase"/>
    <property type="match status" value="1"/>
</dbReference>
<keyword evidence="2" id="KW-0732">Signal</keyword>
<dbReference type="EMBL" id="JAACLJ010000002">
    <property type="protein sequence ID" value="KAF4592271.1"/>
    <property type="molecule type" value="Genomic_DNA"/>
</dbReference>
<dbReference type="PANTHER" id="PTHR42060">
    <property type="entry name" value="NHL REPEAT-CONTAINING PROTEIN-RELATED"/>
    <property type="match status" value="1"/>
</dbReference>
<protein>
    <recommendedName>
        <fullName evidence="5">SMP-30/Gluconolactonase/LRE-like region domain-containing protein</fullName>
    </recommendedName>
</protein>
<feature type="region of interest" description="Disordered" evidence="1">
    <location>
        <begin position="19"/>
        <end position="38"/>
    </location>
</feature>
<reference evidence="3 4" key="1">
    <citation type="journal article" date="2020" name="G3 (Bethesda)">
        <title>Genetic Underpinnings of Host Manipulation by Ophiocordyceps as Revealed by Comparative Transcriptomics.</title>
        <authorList>
            <person name="Will I."/>
            <person name="Das B."/>
            <person name="Trinh T."/>
            <person name="Brachmann A."/>
            <person name="Ohm R.A."/>
            <person name="de Bekker C."/>
        </authorList>
    </citation>
    <scope>NUCLEOTIDE SEQUENCE [LARGE SCALE GENOMIC DNA]</scope>
    <source>
        <strain evidence="3 4">EC05</strain>
    </source>
</reference>
<sequence>MLRLLSLLAWILSTAVNGQRAPPPYRQQDDSRPPSGLPTRIVQQFPPSIWIENMAVRSNGNLILNQLRPSAAVIQVTDPSSPYSYYEVAAIFPSIDGLYGITEVSEDVFVVVGCRFATIGDNVKGSAETWMVNFKSTDRSGGPLVKRVGRHPYMEFPNGITSLPGVDDVVLIADSTLGLVWRLYLETGVTEVAVQVREMAYRQGTRLKIGINGIKINDGYLWWSNSYVGELYRLRIDRLGNPERNARPELMYRHRGRFIDDFALDDRGVWGTTNQNNTVLFAAYGGRVSDVAGKQTGLELAVDTSCAFGRGARDGEILYVATGNDAKRGLGGKVVAVDTTSVRPRGNYFN</sequence>
<evidence type="ECO:0000256" key="2">
    <source>
        <dbReference type="SAM" id="SignalP"/>
    </source>
</evidence>
<dbReference type="InterPro" id="IPR011042">
    <property type="entry name" value="6-blade_b-propeller_TolB-like"/>
</dbReference>
<feature type="chain" id="PRO_5034228990" description="SMP-30/Gluconolactonase/LRE-like region domain-containing protein" evidence="2">
    <location>
        <begin position="19"/>
        <end position="350"/>
    </location>
</feature>
<name>A0A8H4VFI0_9HYPO</name>
<dbReference type="PANTHER" id="PTHR42060:SF1">
    <property type="entry name" value="NHL REPEAT-CONTAINING PROTEIN"/>
    <property type="match status" value="1"/>
</dbReference>
<evidence type="ECO:0000256" key="1">
    <source>
        <dbReference type="SAM" id="MobiDB-lite"/>
    </source>
</evidence>
<comment type="caution">
    <text evidence="3">The sequence shown here is derived from an EMBL/GenBank/DDBJ whole genome shotgun (WGS) entry which is preliminary data.</text>
</comment>
<dbReference type="InterPro" id="IPR052998">
    <property type="entry name" value="Hetero-Diels-Alderase-like"/>
</dbReference>
<keyword evidence="4" id="KW-1185">Reference proteome</keyword>
<organism evidence="3 4">
    <name type="scientific">Ophiocordyceps camponoti-floridani</name>
    <dbReference type="NCBI Taxonomy" id="2030778"/>
    <lineage>
        <taxon>Eukaryota</taxon>
        <taxon>Fungi</taxon>
        <taxon>Dikarya</taxon>
        <taxon>Ascomycota</taxon>
        <taxon>Pezizomycotina</taxon>
        <taxon>Sordariomycetes</taxon>
        <taxon>Hypocreomycetidae</taxon>
        <taxon>Hypocreales</taxon>
        <taxon>Ophiocordycipitaceae</taxon>
        <taxon>Ophiocordyceps</taxon>
    </lineage>
</organism>
<dbReference type="OrthoDB" id="9977941at2759"/>
<dbReference type="Gene3D" id="2.120.10.30">
    <property type="entry name" value="TolB, C-terminal domain"/>
    <property type="match status" value="1"/>
</dbReference>
<evidence type="ECO:0000313" key="3">
    <source>
        <dbReference type="EMBL" id="KAF4592271.1"/>
    </source>
</evidence>
<dbReference type="AlphaFoldDB" id="A0A8H4VFI0"/>
<accession>A0A8H4VFI0</accession>
<feature type="signal peptide" evidence="2">
    <location>
        <begin position="1"/>
        <end position="18"/>
    </location>
</feature>
<evidence type="ECO:0000313" key="4">
    <source>
        <dbReference type="Proteomes" id="UP000562929"/>
    </source>
</evidence>
<dbReference type="Proteomes" id="UP000562929">
    <property type="component" value="Unassembled WGS sequence"/>
</dbReference>
<proteinExistence type="predicted"/>